<dbReference type="Proteomes" id="UP001216189">
    <property type="component" value="Unassembled WGS sequence"/>
</dbReference>
<evidence type="ECO:0000259" key="4">
    <source>
        <dbReference type="Pfam" id="PF17167"/>
    </source>
</evidence>
<dbReference type="SUPFAM" id="SSF74650">
    <property type="entry name" value="Galactose mutarotase-like"/>
    <property type="match status" value="1"/>
</dbReference>
<dbReference type="GO" id="GO:0016740">
    <property type="term" value="F:transferase activity"/>
    <property type="evidence" value="ECO:0007669"/>
    <property type="project" value="UniProtKB-KW"/>
</dbReference>
<accession>A0ABT5UVP5</accession>
<sequence length="803" mass="89985">MKFGYFDDSTKEYIATTPCTPIKWCNYVGTLEFGGLVDSNGGVVLCKGDPALNRITKYIAQLPNSDFKGSTVYLKVTNRAGQVEVFSPFYTPTLKPLDKFENHTGLSYTKIVAEGYGVRCEVTLFVPKDAPVLLEDIKVTNLSDEELHVDVVPVFEFTHFDALKQLVNADWVPQTMTLKSHQQASGHTVLEQYAFMKRDYAVNLMTADRPATSFDGDRQKFLGNMGYGSWAAPEKLFTAELGNSECLRGDNIGALNLRLGWLAPQQSERTVVQLTQMPSLKQAETLLARYRDHQQVDQAFADLAEHWDQYLAAIQVETPDPAMNSMLNIHNPRQCHTTKNWSRYLSLYQLGYGARGIGFRDSSQDTLGVITHMPEEARAFIERLLSVQNIDGSAMHQFFPSTMEANAGDSREEADRPDYYGDDHLWIVYAVTQYVKETGNAAFLDKIIPFYQKDKQGKALESASVWDHLCRAIEFTRSNTGQHGLPLLGFADWNDTVNLPTGAESLMVASMYGKALLDMMDLCHLRGEEARAQQYQAQYQQMKAIVNQCGWDGEWFVRYFDEQGQPVGSHTNEQGQIYTNGQSWPVIAGFAEQERASQALESVYQKLNTANGIKLSTPGYNGFNPNLGGVSTYPPGAKENGGIFLHANPWVMIAEAKMGHGDRAYQYYRQINPASKNEVLDTFESEPYCYPQNILGDEHPQFGLGRNAWLSGTSSWTYIAGTQWILGVRPEIDGLIVDPCIPSAWPEFRVKRQFRGATYHIHVTNPNKVSKGVAELRVNGECITGNKVPVFTQGEHQIEVRLG</sequence>
<evidence type="ECO:0000313" key="6">
    <source>
        <dbReference type="Proteomes" id="UP001216189"/>
    </source>
</evidence>
<proteinExistence type="predicted"/>
<keyword evidence="2 5" id="KW-0808">Transferase</keyword>
<dbReference type="Pfam" id="PF06165">
    <property type="entry name" value="GH94_b-supersand"/>
    <property type="match status" value="1"/>
</dbReference>
<keyword evidence="1" id="KW-0328">Glycosyltransferase</keyword>
<evidence type="ECO:0000313" key="5">
    <source>
        <dbReference type="EMBL" id="MDE1513486.1"/>
    </source>
</evidence>
<dbReference type="InterPro" id="IPR052047">
    <property type="entry name" value="GH94_Enzymes"/>
</dbReference>
<dbReference type="InterPro" id="IPR011013">
    <property type="entry name" value="Gal_mutarotase_sf_dom"/>
</dbReference>
<dbReference type="PANTHER" id="PTHR37469">
    <property type="entry name" value="CELLOBIONIC ACID PHOSPHORYLASE-RELATED"/>
    <property type="match status" value="1"/>
</dbReference>
<evidence type="ECO:0000259" key="3">
    <source>
        <dbReference type="Pfam" id="PF06165"/>
    </source>
</evidence>
<dbReference type="Gene3D" id="2.60.420.10">
    <property type="entry name" value="Maltose phosphorylase, domain 3"/>
    <property type="match status" value="1"/>
</dbReference>
<dbReference type="EMBL" id="JARBFT010000001">
    <property type="protein sequence ID" value="MDE1513486.1"/>
    <property type="molecule type" value="Genomic_DNA"/>
</dbReference>
<feature type="domain" description="Glycosyl hydrolase 94 supersandwich" evidence="3">
    <location>
        <begin position="11"/>
        <end position="292"/>
    </location>
</feature>
<dbReference type="Gene3D" id="1.20.890.20">
    <property type="entry name" value="mpn423 like domain"/>
    <property type="match status" value="1"/>
</dbReference>
<dbReference type="Pfam" id="PF17167">
    <property type="entry name" value="Glyco_hydro_94"/>
    <property type="match status" value="1"/>
</dbReference>
<dbReference type="InterPro" id="IPR008928">
    <property type="entry name" value="6-hairpin_glycosidase_sf"/>
</dbReference>
<feature type="domain" description="Glycosyl hydrolase 94 catalytic" evidence="4">
    <location>
        <begin position="306"/>
        <end position="727"/>
    </location>
</feature>
<dbReference type="Gene3D" id="1.50.10.10">
    <property type="match status" value="1"/>
</dbReference>
<comment type="caution">
    <text evidence="5">The sequence shown here is derived from an EMBL/GenBank/DDBJ whole genome shotgun (WGS) entry which is preliminary data.</text>
</comment>
<dbReference type="InterPro" id="IPR037018">
    <property type="entry name" value="GH65_N"/>
</dbReference>
<name>A0ABT5UVP5_9VIBR</name>
<organism evidence="5 6">
    <name type="scientific">Vibrio chanodichtyis</name>
    <dbReference type="NCBI Taxonomy" id="3027932"/>
    <lineage>
        <taxon>Bacteria</taxon>
        <taxon>Pseudomonadati</taxon>
        <taxon>Pseudomonadota</taxon>
        <taxon>Gammaproteobacteria</taxon>
        <taxon>Vibrionales</taxon>
        <taxon>Vibrionaceae</taxon>
        <taxon>Vibrio</taxon>
    </lineage>
</organism>
<reference evidence="5 6" key="1">
    <citation type="submission" date="2023-02" db="EMBL/GenBank/DDBJ databases">
        <title>Vibrio intestini sp. nov., a close relative of Vibrio cholerae isolated from the intestine of Healthy Culter dabryi.</title>
        <authorList>
            <person name="Wu N."/>
        </authorList>
    </citation>
    <scope>NUCLEOTIDE SEQUENCE [LARGE SCALE GENOMIC DNA]</scope>
    <source>
        <strain evidence="5 6">DSL-7</strain>
    </source>
</reference>
<keyword evidence="6" id="KW-1185">Reference proteome</keyword>
<protein>
    <submittedName>
        <fullName evidence="5">Glycosyl transferase</fullName>
    </submittedName>
</protein>
<gene>
    <name evidence="5" type="ORF">PUN32_00475</name>
</gene>
<dbReference type="RefSeq" id="WP_274721260.1">
    <property type="nucleotide sequence ID" value="NZ_JARBFT010000001.1"/>
</dbReference>
<dbReference type="InterPro" id="IPR010383">
    <property type="entry name" value="Glyco_hydrolase_94_b-supersand"/>
</dbReference>
<dbReference type="InterPro" id="IPR012341">
    <property type="entry name" value="6hp_glycosidase-like_sf"/>
</dbReference>
<dbReference type="Gene3D" id="2.70.98.40">
    <property type="entry name" value="Glycoside hydrolase, family 65, N-terminal domain"/>
    <property type="match status" value="1"/>
</dbReference>
<dbReference type="InterPro" id="IPR033432">
    <property type="entry name" value="GH94_catalytic"/>
</dbReference>
<evidence type="ECO:0000256" key="2">
    <source>
        <dbReference type="ARBA" id="ARBA00022679"/>
    </source>
</evidence>
<dbReference type="SUPFAM" id="SSF48208">
    <property type="entry name" value="Six-hairpin glycosidases"/>
    <property type="match status" value="1"/>
</dbReference>
<dbReference type="PANTHER" id="PTHR37469:SF2">
    <property type="entry name" value="CELLOBIONIC ACID PHOSPHORYLASE"/>
    <property type="match status" value="1"/>
</dbReference>
<evidence type="ECO:0000256" key="1">
    <source>
        <dbReference type="ARBA" id="ARBA00022676"/>
    </source>
</evidence>